<accession>A0A4Y7PKY8</accession>
<gene>
    <name evidence="1" type="ORF">BD410DRAFT_809100</name>
</gene>
<dbReference type="Proteomes" id="UP000294933">
    <property type="component" value="Unassembled WGS sequence"/>
</dbReference>
<organism evidence="1 2">
    <name type="scientific">Rickenella mellea</name>
    <dbReference type="NCBI Taxonomy" id="50990"/>
    <lineage>
        <taxon>Eukaryota</taxon>
        <taxon>Fungi</taxon>
        <taxon>Dikarya</taxon>
        <taxon>Basidiomycota</taxon>
        <taxon>Agaricomycotina</taxon>
        <taxon>Agaricomycetes</taxon>
        <taxon>Hymenochaetales</taxon>
        <taxon>Rickenellaceae</taxon>
        <taxon>Rickenella</taxon>
    </lineage>
</organism>
<dbReference type="EMBL" id="ML170285">
    <property type="protein sequence ID" value="TDL15209.1"/>
    <property type="molecule type" value="Genomic_DNA"/>
</dbReference>
<protein>
    <submittedName>
        <fullName evidence="1">Uncharacterized protein</fullName>
    </submittedName>
</protein>
<evidence type="ECO:0000313" key="2">
    <source>
        <dbReference type="Proteomes" id="UP000294933"/>
    </source>
</evidence>
<dbReference type="AlphaFoldDB" id="A0A4Y7PKY8"/>
<sequence length="182" mass="20939">MAKEGAQSSWTAEVMSRLLREMLAAPPQYVPIHGPMARHIFWSSEIPAEPVEAGEGNVGTLVNLEELEKSLTTVFSQDAVQRRTANAHSTLETRKRTLTAEFRRRMKILATTHASIDEVDRKLASIRNKRNLHSSTLRCLKRQLNRQLRVDEQEYTPYKDYSAPERRVQPGRSCRQKLAYDY</sequence>
<reference evidence="1 2" key="1">
    <citation type="submission" date="2018-06" db="EMBL/GenBank/DDBJ databases">
        <title>A transcriptomic atlas of mushroom development highlights an independent origin of complex multicellularity.</title>
        <authorList>
            <consortium name="DOE Joint Genome Institute"/>
            <person name="Krizsan K."/>
            <person name="Almasi E."/>
            <person name="Merenyi Z."/>
            <person name="Sahu N."/>
            <person name="Viragh M."/>
            <person name="Koszo T."/>
            <person name="Mondo S."/>
            <person name="Kiss B."/>
            <person name="Balint B."/>
            <person name="Kues U."/>
            <person name="Barry K."/>
            <person name="Hegedus J.C."/>
            <person name="Henrissat B."/>
            <person name="Johnson J."/>
            <person name="Lipzen A."/>
            <person name="Ohm R."/>
            <person name="Nagy I."/>
            <person name="Pangilinan J."/>
            <person name="Yan J."/>
            <person name="Xiong Y."/>
            <person name="Grigoriev I.V."/>
            <person name="Hibbett D.S."/>
            <person name="Nagy L.G."/>
        </authorList>
    </citation>
    <scope>NUCLEOTIDE SEQUENCE [LARGE SCALE GENOMIC DNA]</scope>
    <source>
        <strain evidence="1 2">SZMC22713</strain>
    </source>
</reference>
<dbReference type="VEuPathDB" id="FungiDB:BD410DRAFT_809100"/>
<proteinExistence type="predicted"/>
<keyword evidence="2" id="KW-1185">Reference proteome</keyword>
<evidence type="ECO:0000313" key="1">
    <source>
        <dbReference type="EMBL" id="TDL15209.1"/>
    </source>
</evidence>
<name>A0A4Y7PKY8_9AGAM</name>